<evidence type="ECO:0000256" key="5">
    <source>
        <dbReference type="RuleBase" id="RU362125"/>
    </source>
</evidence>
<keyword evidence="10" id="KW-1185">Reference proteome</keyword>
<dbReference type="Gene3D" id="2.40.110.10">
    <property type="entry name" value="Butyryl-CoA Dehydrogenase, subunit A, domain 2"/>
    <property type="match status" value="1"/>
</dbReference>
<dbReference type="PIRSF" id="PIRSF016578">
    <property type="entry name" value="HsaA"/>
    <property type="match status" value="1"/>
</dbReference>
<dbReference type="CDD" id="cd00567">
    <property type="entry name" value="ACAD"/>
    <property type="match status" value="1"/>
</dbReference>
<evidence type="ECO:0000256" key="4">
    <source>
        <dbReference type="ARBA" id="ARBA00022827"/>
    </source>
</evidence>
<dbReference type="SUPFAM" id="SSF56645">
    <property type="entry name" value="Acyl-CoA dehydrogenase NM domain-like"/>
    <property type="match status" value="1"/>
</dbReference>
<dbReference type="InterPro" id="IPR009075">
    <property type="entry name" value="AcylCo_DH/oxidase_C"/>
</dbReference>
<dbReference type="InterPro" id="IPR037069">
    <property type="entry name" value="AcylCoA_DH/ox_N_sf"/>
</dbReference>
<name>A0ABQ3C0L3_9ACTN</name>
<dbReference type="InterPro" id="IPR013786">
    <property type="entry name" value="AcylCoA_DH/ox_N"/>
</dbReference>
<evidence type="ECO:0000256" key="1">
    <source>
        <dbReference type="ARBA" id="ARBA00001974"/>
    </source>
</evidence>
<organism evidence="9 10">
    <name type="scientific">Streptomyces rubiginosohelvolus</name>
    <dbReference type="NCBI Taxonomy" id="67362"/>
    <lineage>
        <taxon>Bacteria</taxon>
        <taxon>Bacillati</taxon>
        <taxon>Actinomycetota</taxon>
        <taxon>Actinomycetes</taxon>
        <taxon>Kitasatosporales</taxon>
        <taxon>Streptomycetaceae</taxon>
        <taxon>Streptomyces</taxon>
    </lineage>
</organism>
<dbReference type="Pfam" id="PF00441">
    <property type="entry name" value="Acyl-CoA_dh_1"/>
    <property type="match status" value="1"/>
</dbReference>
<dbReference type="InterPro" id="IPR006091">
    <property type="entry name" value="Acyl-CoA_Oxase/DH_mid-dom"/>
</dbReference>
<keyword evidence="5" id="KW-0560">Oxidoreductase</keyword>
<proteinExistence type="inferred from homology"/>
<comment type="caution">
    <text evidence="9">The sequence shown here is derived from an EMBL/GenBank/DDBJ whole genome shotgun (WGS) entry which is preliminary data.</text>
</comment>
<dbReference type="PANTHER" id="PTHR43884:SF12">
    <property type="entry name" value="ISOVALERYL-COA DEHYDROGENASE, MITOCHONDRIAL-RELATED"/>
    <property type="match status" value="1"/>
</dbReference>
<evidence type="ECO:0000259" key="7">
    <source>
        <dbReference type="Pfam" id="PF02770"/>
    </source>
</evidence>
<protein>
    <submittedName>
        <fullName evidence="9">Acyl-CoA dehydrogenase</fullName>
    </submittedName>
</protein>
<feature type="domain" description="Acyl-CoA dehydrogenase/oxidase N-terminal" evidence="8">
    <location>
        <begin position="15"/>
        <end position="118"/>
    </location>
</feature>
<dbReference type="InterPro" id="IPR006089">
    <property type="entry name" value="Acyl-CoA_DH_CS"/>
</dbReference>
<dbReference type="Pfam" id="PF02770">
    <property type="entry name" value="Acyl-CoA_dh_M"/>
    <property type="match status" value="1"/>
</dbReference>
<dbReference type="Gene3D" id="1.20.140.10">
    <property type="entry name" value="Butyryl-CoA Dehydrogenase, subunit A, domain 3"/>
    <property type="match status" value="1"/>
</dbReference>
<dbReference type="Proteomes" id="UP000624183">
    <property type="component" value="Unassembled WGS sequence"/>
</dbReference>
<comment type="cofactor">
    <cofactor evidence="1 5">
        <name>FAD</name>
        <dbReference type="ChEBI" id="CHEBI:57692"/>
    </cofactor>
</comment>
<gene>
    <name evidence="9" type="ORF">GCM10010328_39090</name>
</gene>
<accession>A0ABQ3C0L3</accession>
<evidence type="ECO:0000313" key="10">
    <source>
        <dbReference type="Proteomes" id="UP000624183"/>
    </source>
</evidence>
<evidence type="ECO:0000259" key="8">
    <source>
        <dbReference type="Pfam" id="PF02771"/>
    </source>
</evidence>
<feature type="domain" description="Acyl-CoA dehydrogenase/oxidase C-terminal" evidence="6">
    <location>
        <begin position="227"/>
        <end position="384"/>
    </location>
</feature>
<evidence type="ECO:0000256" key="3">
    <source>
        <dbReference type="ARBA" id="ARBA00022630"/>
    </source>
</evidence>
<dbReference type="InterPro" id="IPR009100">
    <property type="entry name" value="AcylCoA_DH/oxidase_NM_dom_sf"/>
</dbReference>
<dbReference type="Pfam" id="PF02771">
    <property type="entry name" value="Acyl-CoA_dh_N"/>
    <property type="match status" value="1"/>
</dbReference>
<feature type="domain" description="Acyl-CoA oxidase/dehydrogenase middle" evidence="7">
    <location>
        <begin position="124"/>
        <end position="217"/>
    </location>
</feature>
<keyword evidence="4 5" id="KW-0274">FAD</keyword>
<dbReference type="EMBL" id="BMUW01000007">
    <property type="protein sequence ID" value="GGZ60774.1"/>
    <property type="molecule type" value="Genomic_DNA"/>
</dbReference>
<dbReference type="InterPro" id="IPR036250">
    <property type="entry name" value="AcylCo_DH-like_C"/>
</dbReference>
<evidence type="ECO:0000256" key="2">
    <source>
        <dbReference type="ARBA" id="ARBA00009347"/>
    </source>
</evidence>
<sequence>MSGDDGREASMTDGLLERVRTFVHAEVLPRTDHLDSLPEAPTRESARLHEAGLANWWIPAAYGGQGVPLVDSVDIVSELAYGDAGFAFGSFLSILGTTMLQLCGDDELVREPLERLARDGGVCAILASEEEAGSELARISTTFRRDGDRLVLDGDKYFSTNADAAGLLLVVARDAEDAADFRVLLVPRDTPGVEIVKRWDMVGMRGSATYRVRLQDCSVPAAHTLRGNGLRNLEMGLNASRILIASTAIGVSRRVRDLCMEYAAVKQVKGARLADNAVFAGKLGQIEMLIDVMRHQCRAAAAEFDRYLSGAEPASALYRTGTLRSALAAKMYCGQAGWQVATTGSEMFGGLGYTHDHPVGKLVRDLRYVGLVEGGDDVVRDLLYTRFVVPAGKRR</sequence>
<dbReference type="InterPro" id="IPR046373">
    <property type="entry name" value="Acyl-CoA_Oxase/DH_mid-dom_sf"/>
</dbReference>
<dbReference type="PROSITE" id="PS00073">
    <property type="entry name" value="ACYL_COA_DH_2"/>
    <property type="match status" value="1"/>
</dbReference>
<reference evidence="10" key="1">
    <citation type="journal article" date="2019" name="Int. J. Syst. Evol. Microbiol.">
        <title>The Global Catalogue of Microorganisms (GCM) 10K type strain sequencing project: providing services to taxonomists for standard genome sequencing and annotation.</title>
        <authorList>
            <consortium name="The Broad Institute Genomics Platform"/>
            <consortium name="The Broad Institute Genome Sequencing Center for Infectious Disease"/>
            <person name="Wu L."/>
            <person name="Ma J."/>
        </authorList>
    </citation>
    <scope>NUCLEOTIDE SEQUENCE [LARGE SCALE GENOMIC DNA]</scope>
    <source>
        <strain evidence="10">JCM 4602</strain>
    </source>
</reference>
<evidence type="ECO:0000259" key="6">
    <source>
        <dbReference type="Pfam" id="PF00441"/>
    </source>
</evidence>
<dbReference type="PANTHER" id="PTHR43884">
    <property type="entry name" value="ACYL-COA DEHYDROGENASE"/>
    <property type="match status" value="1"/>
</dbReference>
<comment type="similarity">
    <text evidence="2 5">Belongs to the acyl-CoA dehydrogenase family.</text>
</comment>
<dbReference type="SUPFAM" id="SSF47203">
    <property type="entry name" value="Acyl-CoA dehydrogenase C-terminal domain-like"/>
    <property type="match status" value="1"/>
</dbReference>
<evidence type="ECO:0000313" key="9">
    <source>
        <dbReference type="EMBL" id="GGZ60774.1"/>
    </source>
</evidence>
<keyword evidence="3 5" id="KW-0285">Flavoprotein</keyword>
<dbReference type="Gene3D" id="1.10.540.10">
    <property type="entry name" value="Acyl-CoA dehydrogenase/oxidase, N-terminal domain"/>
    <property type="match status" value="1"/>
</dbReference>